<comment type="caution">
    <text evidence="2">The sequence shown here is derived from an EMBL/GenBank/DDBJ whole genome shotgun (WGS) entry which is preliminary data.</text>
</comment>
<feature type="region of interest" description="Disordered" evidence="1">
    <location>
        <begin position="1"/>
        <end position="46"/>
    </location>
</feature>
<accession>A0ABN9T6H8</accession>
<dbReference type="Proteomes" id="UP001189429">
    <property type="component" value="Unassembled WGS sequence"/>
</dbReference>
<dbReference type="EMBL" id="CAUYUJ010014394">
    <property type="protein sequence ID" value="CAK0840673.1"/>
    <property type="molecule type" value="Genomic_DNA"/>
</dbReference>
<proteinExistence type="predicted"/>
<protein>
    <recommendedName>
        <fullName evidence="4">EamA domain-containing protein</fullName>
    </recommendedName>
</protein>
<evidence type="ECO:0000313" key="2">
    <source>
        <dbReference type="EMBL" id="CAK0840673.1"/>
    </source>
</evidence>
<evidence type="ECO:0000256" key="1">
    <source>
        <dbReference type="SAM" id="MobiDB-lite"/>
    </source>
</evidence>
<name>A0ABN9T6H8_9DINO</name>
<sequence>MAACHAAAHNTIEAHSPARWGPQPASGTYEDQIEPTSGESAKERHEAAARPWAVPAAVTSVALVYGSWALIAKAAIEGAGASPLVLAAYRCCGGSLAMLLVHRLCGAGAPGGAAPAPSRGLAEIAAADRPRFVLLGALMACNVGGNIPRKKKAPAGTHCLRAAAAGARRHQHSCCGWFWPPALESPGGGHRAGRCGRRGGGVHGASGRRWQRRRAAGAAAGRRRAAGPRARARRALPRRERLRRCPLHGPAEGSIRPASA</sequence>
<evidence type="ECO:0000313" key="3">
    <source>
        <dbReference type="Proteomes" id="UP001189429"/>
    </source>
</evidence>
<gene>
    <name evidence="2" type="ORF">PCOR1329_LOCUS36055</name>
</gene>
<organism evidence="2 3">
    <name type="scientific">Prorocentrum cordatum</name>
    <dbReference type="NCBI Taxonomy" id="2364126"/>
    <lineage>
        <taxon>Eukaryota</taxon>
        <taxon>Sar</taxon>
        <taxon>Alveolata</taxon>
        <taxon>Dinophyceae</taxon>
        <taxon>Prorocentrales</taxon>
        <taxon>Prorocentraceae</taxon>
        <taxon>Prorocentrum</taxon>
    </lineage>
</organism>
<feature type="compositionally biased region" description="Basic residues" evidence="1">
    <location>
        <begin position="209"/>
        <end position="246"/>
    </location>
</feature>
<keyword evidence="3" id="KW-1185">Reference proteome</keyword>
<evidence type="ECO:0008006" key="4">
    <source>
        <dbReference type="Google" id="ProtNLM"/>
    </source>
</evidence>
<feature type="region of interest" description="Disordered" evidence="1">
    <location>
        <begin position="188"/>
        <end position="260"/>
    </location>
</feature>
<reference evidence="2" key="1">
    <citation type="submission" date="2023-10" db="EMBL/GenBank/DDBJ databases">
        <authorList>
            <person name="Chen Y."/>
            <person name="Shah S."/>
            <person name="Dougan E. K."/>
            <person name="Thang M."/>
            <person name="Chan C."/>
        </authorList>
    </citation>
    <scope>NUCLEOTIDE SEQUENCE [LARGE SCALE GENOMIC DNA]</scope>
</reference>